<reference evidence="4 7" key="2">
    <citation type="submission" date="2020-08" db="EMBL/GenBank/DDBJ databases">
        <title>Genomic Encyclopedia of Type Strains, Phase III (KMG-III): the genomes of soil and plant-associated and newly described type strains.</title>
        <authorList>
            <person name="Whitman W."/>
        </authorList>
    </citation>
    <scope>NUCLEOTIDE SEQUENCE [LARGE SCALE GENOMIC DNA]</scope>
    <source>
        <strain evidence="4 7">CECT 3146</strain>
    </source>
</reference>
<reference evidence="5 6" key="1">
    <citation type="submission" date="2017-09" db="EMBL/GenBank/DDBJ databases">
        <authorList>
            <person name="Lee N."/>
            <person name="Cho B.-K."/>
        </authorList>
    </citation>
    <scope>NUCLEOTIDE SEQUENCE [LARGE SCALE GENOMIC DNA]</scope>
    <source>
        <strain evidence="5 6">ATCC 27465</strain>
    </source>
</reference>
<dbReference type="InterPro" id="IPR001584">
    <property type="entry name" value="Integrase_cat-core"/>
</dbReference>
<dbReference type="KEGG" id="sspb:CP982_00025"/>
<evidence type="ECO:0000313" key="7">
    <source>
        <dbReference type="Proteomes" id="UP000549009"/>
    </source>
</evidence>
<evidence type="ECO:0000256" key="1">
    <source>
        <dbReference type="SAM" id="Coils"/>
    </source>
</evidence>
<sequence length="566" mass="62527">MTHRSIPPENPASGIGLDAGSETPPPVVPRLLGRQQAVTRLLALDERGELTTGHARLVASSTAVSLRTVWRWLEAARHQGRSSPRERERFTITPELHARLTRWCGNAAAVHRELLAEHAQALAEHVLEAAEGSEVPAPPPSLATLHRAIRLDLNPGQRAALAGGERARRRHDVHLRRPRQWRNACWEADHKHIPVEVLLDSQRVFPWVTWFIDCATKAITGAAITPHQPSRDAILAALRMALQRGENDAFGPIGGLPGLVRIDRGSDFLSHTVAQALGAFAVPIQDLPAYRPELKGTVENLNRCAQRMFFAALPGYTHAPTASVRPGTTRGGRVPAGELMQFPTFVEQLMEWITWWNTEHFSQALGGRTPLEAWQQDPTPIHDVDRSLLWAFTLEDDGRIRTLTTSGVRFNNRYYVGEWMTGGADAGTKVRVRCLPHHDHEIEVFDAVTGKHLGTAHLADAATDEQRRALRRSKDAEKRRLARALAQASRRTRPKYAAVTRAEQPKRLGALTSAEADQALTAAHLTDAAELALPDLIPPTTAPSHWRTPAAPRPTDGPGPRKEEHQ</sequence>
<gene>
    <name evidence="5" type="ORF">CP982_00025</name>
    <name evidence="4" type="ORF">FHS40_007161</name>
</gene>
<feature type="region of interest" description="Disordered" evidence="2">
    <location>
        <begin position="533"/>
        <end position="566"/>
    </location>
</feature>
<dbReference type="EMBL" id="JACHJD010000016">
    <property type="protein sequence ID" value="MBB5108040.1"/>
    <property type="molecule type" value="Genomic_DNA"/>
</dbReference>
<dbReference type="SUPFAM" id="SSF53098">
    <property type="entry name" value="Ribonuclease H-like"/>
    <property type="match status" value="1"/>
</dbReference>
<dbReference type="Proteomes" id="UP000549009">
    <property type="component" value="Unassembled WGS sequence"/>
</dbReference>
<keyword evidence="1" id="KW-0175">Coiled coil</keyword>
<feature type="coiled-coil region" evidence="1">
    <location>
        <begin position="459"/>
        <end position="487"/>
    </location>
</feature>
<dbReference type="Gene3D" id="3.30.420.10">
    <property type="entry name" value="Ribonuclease H-like superfamily/Ribonuclease H"/>
    <property type="match status" value="1"/>
</dbReference>
<feature type="region of interest" description="Disordered" evidence="2">
    <location>
        <begin position="1"/>
        <end position="26"/>
    </location>
</feature>
<keyword evidence="7" id="KW-1185">Reference proteome</keyword>
<dbReference type="AlphaFoldDB" id="A0A5P2X432"/>
<accession>A0A5P2X432</accession>
<dbReference type="PROSITE" id="PS50994">
    <property type="entry name" value="INTEGRASE"/>
    <property type="match status" value="1"/>
</dbReference>
<evidence type="ECO:0000313" key="6">
    <source>
        <dbReference type="Proteomes" id="UP000326505"/>
    </source>
</evidence>
<protein>
    <submittedName>
        <fullName evidence="4">Putative transposase</fullName>
    </submittedName>
</protein>
<dbReference type="OrthoDB" id="4516419at2"/>
<proteinExistence type="predicted"/>
<dbReference type="Proteomes" id="UP000326505">
    <property type="component" value="Chromosome"/>
</dbReference>
<feature type="domain" description="Integrase catalytic" evidence="3">
    <location>
        <begin position="174"/>
        <end position="378"/>
    </location>
</feature>
<dbReference type="EMBL" id="CP023690">
    <property type="protein sequence ID" value="QEV57326.1"/>
    <property type="molecule type" value="Genomic_DNA"/>
</dbReference>
<evidence type="ECO:0000313" key="4">
    <source>
        <dbReference type="EMBL" id="MBB5108040.1"/>
    </source>
</evidence>
<dbReference type="InterPro" id="IPR036397">
    <property type="entry name" value="RNaseH_sf"/>
</dbReference>
<evidence type="ECO:0000313" key="5">
    <source>
        <dbReference type="EMBL" id="QEV57326.1"/>
    </source>
</evidence>
<name>A0A5P2X432_STRST</name>
<dbReference type="InterPro" id="IPR015378">
    <property type="entry name" value="Transposase-like_Mu_C"/>
</dbReference>
<dbReference type="InterPro" id="IPR012337">
    <property type="entry name" value="RNaseH-like_sf"/>
</dbReference>
<dbReference type="RefSeq" id="WP_150508542.1">
    <property type="nucleotide sequence ID" value="NZ_BMSQ01000062.1"/>
</dbReference>
<dbReference type="GO" id="GO:0003676">
    <property type="term" value="F:nucleic acid binding"/>
    <property type="evidence" value="ECO:0007669"/>
    <property type="project" value="InterPro"/>
</dbReference>
<dbReference type="GO" id="GO:0015074">
    <property type="term" value="P:DNA integration"/>
    <property type="evidence" value="ECO:0007669"/>
    <property type="project" value="InterPro"/>
</dbReference>
<evidence type="ECO:0000259" key="3">
    <source>
        <dbReference type="PROSITE" id="PS50994"/>
    </source>
</evidence>
<organism evidence="5 6">
    <name type="scientific">Streptomyces spectabilis</name>
    <dbReference type="NCBI Taxonomy" id="68270"/>
    <lineage>
        <taxon>Bacteria</taxon>
        <taxon>Bacillati</taxon>
        <taxon>Actinomycetota</taxon>
        <taxon>Actinomycetes</taxon>
        <taxon>Kitasatosporales</taxon>
        <taxon>Streptomycetaceae</taxon>
        <taxon>Streptomyces</taxon>
    </lineage>
</organism>
<evidence type="ECO:0000256" key="2">
    <source>
        <dbReference type="SAM" id="MobiDB-lite"/>
    </source>
</evidence>
<dbReference type="Pfam" id="PF09299">
    <property type="entry name" value="Mu-transpos_C"/>
    <property type="match status" value="1"/>
</dbReference>